<evidence type="ECO:0000256" key="15">
    <source>
        <dbReference type="SAM" id="Coils"/>
    </source>
</evidence>
<dbReference type="EC" id="2.3.2.23" evidence="3"/>
<dbReference type="GO" id="GO:0005634">
    <property type="term" value="C:nucleus"/>
    <property type="evidence" value="ECO:0007669"/>
    <property type="project" value="UniProtKB-SubCell"/>
</dbReference>
<evidence type="ECO:0000256" key="2">
    <source>
        <dbReference type="ARBA" id="ARBA00004496"/>
    </source>
</evidence>
<evidence type="ECO:0000256" key="8">
    <source>
        <dbReference type="ARBA" id="ARBA00022786"/>
    </source>
</evidence>
<comment type="subcellular location">
    <subcellularLocation>
        <location evidence="2">Cytoplasm</location>
    </subcellularLocation>
    <subcellularLocation>
        <location evidence="1">Nucleus</location>
    </subcellularLocation>
</comment>
<dbReference type="GO" id="GO:0006915">
    <property type="term" value="P:apoptotic process"/>
    <property type="evidence" value="ECO:0007669"/>
    <property type="project" value="UniProtKB-KW"/>
</dbReference>
<dbReference type="VEuPathDB" id="VectorBase:RSAN_047203"/>
<dbReference type="GO" id="GO:0004869">
    <property type="term" value="F:cysteine-type endopeptidase inhibitor activity"/>
    <property type="evidence" value="ECO:0007669"/>
    <property type="project" value="TreeGrafter"/>
</dbReference>
<dbReference type="PANTHER" id="PTHR46116:SF26">
    <property type="entry name" value="UBIQUITIN-CONJUGATING ENZYME E2 Z"/>
    <property type="match status" value="1"/>
</dbReference>
<reference evidence="17" key="2">
    <citation type="submission" date="2021-09" db="EMBL/GenBank/DDBJ databases">
        <authorList>
            <person name="Jia N."/>
            <person name="Wang J."/>
            <person name="Shi W."/>
            <person name="Du L."/>
            <person name="Sun Y."/>
            <person name="Zhan W."/>
            <person name="Jiang J."/>
            <person name="Wang Q."/>
            <person name="Zhang B."/>
            <person name="Ji P."/>
            <person name="Sakyi L.B."/>
            <person name="Cui X."/>
            <person name="Yuan T."/>
            <person name="Jiang B."/>
            <person name="Yang W."/>
            <person name="Lam T.T.-Y."/>
            <person name="Chang Q."/>
            <person name="Ding S."/>
            <person name="Wang X."/>
            <person name="Zhu J."/>
            <person name="Ruan X."/>
            <person name="Zhao L."/>
            <person name="Wei J."/>
            <person name="Que T."/>
            <person name="Du C."/>
            <person name="Cheng J."/>
            <person name="Dai P."/>
            <person name="Han X."/>
            <person name="Huang E."/>
            <person name="Gao Y."/>
            <person name="Liu J."/>
            <person name="Shao H."/>
            <person name="Ye R."/>
            <person name="Li L."/>
            <person name="Wei W."/>
            <person name="Wang X."/>
            <person name="Wang C."/>
            <person name="Huo Q."/>
            <person name="Li W."/>
            <person name="Guo W."/>
            <person name="Chen H."/>
            <person name="Chen S."/>
            <person name="Zhou L."/>
            <person name="Zhou L."/>
            <person name="Ni X."/>
            <person name="Tian J."/>
            <person name="Zhou Y."/>
            <person name="Sheng Y."/>
            <person name="Liu T."/>
            <person name="Pan Y."/>
            <person name="Xia L."/>
            <person name="Li J."/>
            <person name="Zhao F."/>
            <person name="Cao W."/>
        </authorList>
    </citation>
    <scope>NUCLEOTIDE SEQUENCE</scope>
    <source>
        <strain evidence="17">Rsan-2018</strain>
        <tissue evidence="17">Larvae</tissue>
    </source>
</reference>
<keyword evidence="9" id="KW-0067">ATP-binding</keyword>
<dbReference type="InterPro" id="IPR000608">
    <property type="entry name" value="UBC"/>
</dbReference>
<keyword evidence="4" id="KW-0963">Cytoplasm</keyword>
<dbReference type="PROSITE" id="PS50127">
    <property type="entry name" value="UBC_2"/>
    <property type="match status" value="1"/>
</dbReference>
<evidence type="ECO:0000256" key="12">
    <source>
        <dbReference type="ARBA" id="ARBA00041798"/>
    </source>
</evidence>
<evidence type="ECO:0000256" key="10">
    <source>
        <dbReference type="ARBA" id="ARBA00023242"/>
    </source>
</evidence>
<keyword evidence="7" id="KW-0547">Nucleotide-binding</keyword>
<keyword evidence="5" id="KW-0808">Transferase</keyword>
<evidence type="ECO:0000256" key="5">
    <source>
        <dbReference type="ARBA" id="ARBA00022679"/>
    </source>
</evidence>
<dbReference type="GO" id="GO:0043066">
    <property type="term" value="P:negative regulation of apoptotic process"/>
    <property type="evidence" value="ECO:0007669"/>
    <property type="project" value="TreeGrafter"/>
</dbReference>
<evidence type="ECO:0000256" key="13">
    <source>
        <dbReference type="ARBA" id="ARBA00042316"/>
    </source>
</evidence>
<dbReference type="OMA" id="NMYSVDY"/>
<evidence type="ECO:0000259" key="16">
    <source>
        <dbReference type="PROSITE" id="PS50127"/>
    </source>
</evidence>
<keyword evidence="15" id="KW-0175">Coiled coil</keyword>
<dbReference type="SMART" id="SM00212">
    <property type="entry name" value="UBCc"/>
    <property type="match status" value="1"/>
</dbReference>
<dbReference type="OrthoDB" id="47801at2759"/>
<accession>A0A9D4SZR7</accession>
<feature type="coiled-coil region" evidence="15">
    <location>
        <begin position="205"/>
        <end position="239"/>
    </location>
</feature>
<organism evidence="17 18">
    <name type="scientific">Rhipicephalus sanguineus</name>
    <name type="common">Brown dog tick</name>
    <name type="synonym">Ixodes sanguineus</name>
    <dbReference type="NCBI Taxonomy" id="34632"/>
    <lineage>
        <taxon>Eukaryota</taxon>
        <taxon>Metazoa</taxon>
        <taxon>Ecdysozoa</taxon>
        <taxon>Arthropoda</taxon>
        <taxon>Chelicerata</taxon>
        <taxon>Arachnida</taxon>
        <taxon>Acari</taxon>
        <taxon>Parasitiformes</taxon>
        <taxon>Ixodida</taxon>
        <taxon>Ixodoidea</taxon>
        <taxon>Ixodidae</taxon>
        <taxon>Rhipicephalinae</taxon>
        <taxon>Rhipicephalus</taxon>
        <taxon>Rhipicephalus</taxon>
    </lineage>
</organism>
<evidence type="ECO:0000313" key="18">
    <source>
        <dbReference type="Proteomes" id="UP000821837"/>
    </source>
</evidence>
<dbReference type="GO" id="GO:0005737">
    <property type="term" value="C:cytoplasm"/>
    <property type="evidence" value="ECO:0007669"/>
    <property type="project" value="UniProtKB-SubCell"/>
</dbReference>
<evidence type="ECO:0000256" key="9">
    <source>
        <dbReference type="ARBA" id="ARBA00022840"/>
    </source>
</evidence>
<evidence type="ECO:0000256" key="1">
    <source>
        <dbReference type="ARBA" id="ARBA00004123"/>
    </source>
</evidence>
<evidence type="ECO:0000256" key="7">
    <source>
        <dbReference type="ARBA" id="ARBA00022741"/>
    </source>
</evidence>
<dbReference type="Gene3D" id="3.10.110.10">
    <property type="entry name" value="Ubiquitin Conjugating Enzyme"/>
    <property type="match status" value="1"/>
</dbReference>
<feature type="domain" description="UBC core" evidence="16">
    <location>
        <begin position="17"/>
        <end position="186"/>
    </location>
</feature>
<evidence type="ECO:0000313" key="17">
    <source>
        <dbReference type="EMBL" id="KAH7957784.1"/>
    </source>
</evidence>
<gene>
    <name evidence="17" type="ORF">HPB52_022666</name>
</gene>
<proteinExistence type="predicted"/>
<dbReference type="Pfam" id="PF00179">
    <property type="entry name" value="UQ_con"/>
    <property type="match status" value="1"/>
</dbReference>
<dbReference type="AlphaFoldDB" id="A0A9D4SZR7"/>
<protein>
    <recommendedName>
        <fullName evidence="11">Ubiquitin-conjugating enzyme E2 Z</fullName>
        <ecNumber evidence="3">2.3.2.23</ecNumber>
    </recommendedName>
    <alternativeName>
        <fullName evidence="12">E2 ubiquitin-conjugating enzyme Z</fullName>
    </alternativeName>
    <alternativeName>
        <fullName evidence="14">Ubiquitin carrier protein Z</fullName>
    </alternativeName>
    <alternativeName>
        <fullName evidence="13">Ubiquitin-protein ligase Z</fullName>
    </alternativeName>
</protein>
<dbReference type="GO" id="GO:0005524">
    <property type="term" value="F:ATP binding"/>
    <property type="evidence" value="ECO:0007669"/>
    <property type="project" value="UniProtKB-KW"/>
</dbReference>
<dbReference type="EMBL" id="JABSTV010001250">
    <property type="protein sequence ID" value="KAH7957784.1"/>
    <property type="molecule type" value="Genomic_DNA"/>
</dbReference>
<evidence type="ECO:0000256" key="14">
    <source>
        <dbReference type="ARBA" id="ARBA00042401"/>
    </source>
</evidence>
<evidence type="ECO:0000256" key="11">
    <source>
        <dbReference type="ARBA" id="ARBA00039894"/>
    </source>
</evidence>
<dbReference type="SUPFAM" id="SSF54495">
    <property type="entry name" value="UBC-like"/>
    <property type="match status" value="1"/>
</dbReference>
<evidence type="ECO:0000256" key="4">
    <source>
        <dbReference type="ARBA" id="ARBA00022490"/>
    </source>
</evidence>
<dbReference type="GO" id="GO:0061631">
    <property type="term" value="F:ubiquitin conjugating enzyme activity"/>
    <property type="evidence" value="ECO:0007669"/>
    <property type="project" value="UniProtKB-EC"/>
</dbReference>
<dbReference type="InterPro" id="IPR016135">
    <property type="entry name" value="UBQ-conjugating_enzyme/RWD"/>
</dbReference>
<evidence type="ECO:0000256" key="6">
    <source>
        <dbReference type="ARBA" id="ARBA00022703"/>
    </source>
</evidence>
<reference evidence="17" key="1">
    <citation type="journal article" date="2020" name="Cell">
        <title>Large-Scale Comparative Analyses of Tick Genomes Elucidate Their Genetic Diversity and Vector Capacities.</title>
        <authorList>
            <consortium name="Tick Genome and Microbiome Consortium (TIGMIC)"/>
            <person name="Jia N."/>
            <person name="Wang J."/>
            <person name="Shi W."/>
            <person name="Du L."/>
            <person name="Sun Y."/>
            <person name="Zhan W."/>
            <person name="Jiang J.F."/>
            <person name="Wang Q."/>
            <person name="Zhang B."/>
            <person name="Ji P."/>
            <person name="Bell-Sakyi L."/>
            <person name="Cui X.M."/>
            <person name="Yuan T.T."/>
            <person name="Jiang B.G."/>
            <person name="Yang W.F."/>
            <person name="Lam T.T."/>
            <person name="Chang Q.C."/>
            <person name="Ding S.J."/>
            <person name="Wang X.J."/>
            <person name="Zhu J.G."/>
            <person name="Ruan X.D."/>
            <person name="Zhao L."/>
            <person name="Wei J.T."/>
            <person name="Ye R.Z."/>
            <person name="Que T.C."/>
            <person name="Du C.H."/>
            <person name="Zhou Y.H."/>
            <person name="Cheng J.X."/>
            <person name="Dai P.F."/>
            <person name="Guo W.B."/>
            <person name="Han X.H."/>
            <person name="Huang E.J."/>
            <person name="Li L.F."/>
            <person name="Wei W."/>
            <person name="Gao Y.C."/>
            <person name="Liu J.Z."/>
            <person name="Shao H.Z."/>
            <person name="Wang X."/>
            <person name="Wang C.C."/>
            <person name="Yang T.C."/>
            <person name="Huo Q.B."/>
            <person name="Li W."/>
            <person name="Chen H.Y."/>
            <person name="Chen S.E."/>
            <person name="Zhou L.G."/>
            <person name="Ni X.B."/>
            <person name="Tian J.H."/>
            <person name="Sheng Y."/>
            <person name="Liu T."/>
            <person name="Pan Y.S."/>
            <person name="Xia L.Y."/>
            <person name="Li J."/>
            <person name="Zhao F."/>
            <person name="Cao W.C."/>
        </authorList>
    </citation>
    <scope>NUCLEOTIDE SEQUENCE</scope>
    <source>
        <strain evidence="17">Rsan-2018</strain>
    </source>
</reference>
<keyword evidence="8" id="KW-0833">Ubl conjugation pathway</keyword>
<name>A0A9D4SZR7_RHISA</name>
<keyword evidence="18" id="KW-1185">Reference proteome</keyword>
<comment type="caution">
    <text evidence="17">The sequence shown here is derived from an EMBL/GenBank/DDBJ whole genome shotgun (WGS) entry which is preliminary data.</text>
</comment>
<sequence>MSNWDPMNYLNEEPTPQCLLRVKKDIAEFNAQPPPRLFISPEESDVTQVHVLMLGAPGSPYEGGFFQFFLKFPPNYPLSPPRVRFLTTDGGRVSFHLHLYNCGKVCVSTLGTDGGPCDWSPAQSLSSTLVSIQSLVSDNMYSVDYVQYETIRVAVCDQVDAALKEDAKCPPAFRKVILDSFLESYSKYEDAIKTRLQTGSKLISTAQYEKLLTRLQSLKEKVEQKKEAEAAAAAAAAENEN</sequence>
<keyword evidence="10" id="KW-0539">Nucleus</keyword>
<dbReference type="PANTHER" id="PTHR46116">
    <property type="entry name" value="(E3-INDEPENDENT) E2 UBIQUITIN-CONJUGATING ENZYME"/>
    <property type="match status" value="1"/>
</dbReference>
<evidence type="ECO:0000256" key="3">
    <source>
        <dbReference type="ARBA" id="ARBA00012486"/>
    </source>
</evidence>
<keyword evidence="6" id="KW-0053">Apoptosis</keyword>
<dbReference type="Proteomes" id="UP000821837">
    <property type="component" value="Unassembled WGS sequence"/>
</dbReference>